<dbReference type="EMBL" id="SGJD01003536">
    <property type="protein sequence ID" value="KAB0392797.1"/>
    <property type="molecule type" value="Genomic_DNA"/>
</dbReference>
<accession>A0A643BXU1</accession>
<evidence type="ECO:0000313" key="5">
    <source>
        <dbReference type="Proteomes" id="UP000437017"/>
    </source>
</evidence>
<keyword evidence="5" id="KW-1185">Reference proteome</keyword>
<dbReference type="GO" id="GO:0022625">
    <property type="term" value="C:cytosolic large ribosomal subunit"/>
    <property type="evidence" value="ECO:0007669"/>
    <property type="project" value="TreeGrafter"/>
</dbReference>
<dbReference type="Gene3D" id="3.30.1550.10">
    <property type="entry name" value="Ribosomal protein L11/L12, N-terminal domain"/>
    <property type="match status" value="1"/>
</dbReference>
<feature type="non-terminal residue" evidence="4">
    <location>
        <position position="1"/>
    </location>
</feature>
<sequence length="139" mass="15493">VHLTLPDSVMPPNCDSNEIKVMNLRYTCEEVSAMSSLAPKIILLDLSPKNVSDDITKTTGYWKGLTIIEKPFRTNRPRLNTFGGALTTKVLKEPHRDRKKQTISKHSGNITFDEISVSCDLMAFIIDDINNGTVECPVS</sequence>
<protein>
    <submittedName>
        <fullName evidence="4">Uncharacterized protein</fullName>
    </submittedName>
</protein>
<evidence type="ECO:0000256" key="2">
    <source>
        <dbReference type="ARBA" id="ARBA00022980"/>
    </source>
</evidence>
<dbReference type="OrthoDB" id="10393582at2759"/>
<dbReference type="GO" id="GO:0003735">
    <property type="term" value="F:structural constituent of ribosome"/>
    <property type="evidence" value="ECO:0007669"/>
    <property type="project" value="InterPro"/>
</dbReference>
<comment type="caution">
    <text evidence="4">The sequence shown here is derived from an EMBL/GenBank/DDBJ whole genome shotgun (WGS) entry which is preliminary data.</text>
</comment>
<evidence type="ECO:0000313" key="4">
    <source>
        <dbReference type="EMBL" id="KAB0392797.1"/>
    </source>
</evidence>
<keyword evidence="3" id="KW-0687">Ribonucleoprotein</keyword>
<reference evidence="4 5" key="1">
    <citation type="journal article" date="2019" name="PLoS ONE">
        <title>Genomic analyses reveal an absence of contemporary introgressive admixture between fin whales and blue whales, despite known hybrids.</title>
        <authorList>
            <person name="Westbury M.V."/>
            <person name="Petersen B."/>
            <person name="Lorenzen E.D."/>
        </authorList>
    </citation>
    <scope>NUCLEOTIDE SEQUENCE [LARGE SCALE GENOMIC DNA]</scope>
    <source>
        <strain evidence="4">FinWhale-01</strain>
    </source>
</reference>
<dbReference type="PANTHER" id="PTHR11661">
    <property type="entry name" value="60S RIBOSOMAL PROTEIN L12"/>
    <property type="match status" value="1"/>
</dbReference>
<dbReference type="GO" id="GO:0006412">
    <property type="term" value="P:translation"/>
    <property type="evidence" value="ECO:0007669"/>
    <property type="project" value="InterPro"/>
</dbReference>
<organism evidence="4 5">
    <name type="scientific">Balaenoptera physalus</name>
    <name type="common">Fin whale</name>
    <name type="synonym">Balaena physalus</name>
    <dbReference type="NCBI Taxonomy" id="9770"/>
    <lineage>
        <taxon>Eukaryota</taxon>
        <taxon>Metazoa</taxon>
        <taxon>Chordata</taxon>
        <taxon>Craniata</taxon>
        <taxon>Vertebrata</taxon>
        <taxon>Euteleostomi</taxon>
        <taxon>Mammalia</taxon>
        <taxon>Eutheria</taxon>
        <taxon>Laurasiatheria</taxon>
        <taxon>Artiodactyla</taxon>
        <taxon>Whippomorpha</taxon>
        <taxon>Cetacea</taxon>
        <taxon>Mysticeti</taxon>
        <taxon>Balaenopteridae</taxon>
        <taxon>Balaenoptera</taxon>
    </lineage>
</organism>
<dbReference type="InterPro" id="IPR000911">
    <property type="entry name" value="Ribosomal_uL11"/>
</dbReference>
<keyword evidence="2" id="KW-0689">Ribosomal protein</keyword>
<dbReference type="PANTHER" id="PTHR11661:SF2">
    <property type="entry name" value="LARGE RIBOSOMAL SUBUNIT PROTEIN UL11"/>
    <property type="match status" value="1"/>
</dbReference>
<name>A0A643BXU1_BALPH</name>
<proteinExistence type="inferred from homology"/>
<dbReference type="InterPro" id="IPR036796">
    <property type="entry name" value="Ribosomal_uL11_N_sf"/>
</dbReference>
<dbReference type="SUPFAM" id="SSF54747">
    <property type="entry name" value="Ribosomal L11/L12e N-terminal domain"/>
    <property type="match status" value="1"/>
</dbReference>
<evidence type="ECO:0000256" key="3">
    <source>
        <dbReference type="ARBA" id="ARBA00023274"/>
    </source>
</evidence>
<dbReference type="AlphaFoldDB" id="A0A643BXU1"/>
<dbReference type="GO" id="GO:0070180">
    <property type="term" value="F:large ribosomal subunit rRNA binding"/>
    <property type="evidence" value="ECO:0007669"/>
    <property type="project" value="TreeGrafter"/>
</dbReference>
<comment type="similarity">
    <text evidence="1">Belongs to the universal ribosomal protein uL11 family.</text>
</comment>
<evidence type="ECO:0000256" key="1">
    <source>
        <dbReference type="ARBA" id="ARBA00010537"/>
    </source>
</evidence>
<dbReference type="Proteomes" id="UP000437017">
    <property type="component" value="Unassembled WGS sequence"/>
</dbReference>
<gene>
    <name evidence="4" type="ORF">E2I00_005459</name>
</gene>